<dbReference type="InterPro" id="IPR031139">
    <property type="entry name" value="RPGRIP1_fam"/>
</dbReference>
<evidence type="ECO:0000256" key="1">
    <source>
        <dbReference type="SAM" id="Coils"/>
    </source>
</evidence>
<feature type="region of interest" description="Disordered" evidence="2">
    <location>
        <begin position="546"/>
        <end position="566"/>
    </location>
</feature>
<dbReference type="EMBL" id="JAPTSV010000002">
    <property type="protein sequence ID" value="KAJ1530649.1"/>
    <property type="molecule type" value="Genomic_DNA"/>
</dbReference>
<feature type="compositionally biased region" description="Polar residues" evidence="2">
    <location>
        <begin position="362"/>
        <end position="376"/>
    </location>
</feature>
<reference evidence="3" key="1">
    <citation type="submission" date="2022-12" db="EMBL/GenBank/DDBJ databases">
        <title>Chromosome-level genome assembly of the bean flower thrips Megalurothrips usitatus.</title>
        <authorList>
            <person name="Ma L."/>
            <person name="Liu Q."/>
            <person name="Li H."/>
            <person name="Cai W."/>
        </authorList>
    </citation>
    <scope>NUCLEOTIDE SEQUENCE</scope>
    <source>
        <strain evidence="3">Cailab_2022a</strain>
    </source>
</reference>
<proteinExistence type="predicted"/>
<sequence>MSDSIDLERSSTNSLHCGSDYKEVHCVQQQSIAKLSRSDLEDLYYQLHDENTEVKKKFNNLDSKYKVMATRVMRLSRDHKCVESINREEDQRQLQQLKQNEALLQAKLTVLRGQLASHTRLHSAALSKMQRPRSHRCSRSCHRGCCAGDNESFLEVNVPASSSRGASQQGAQQGGGAVHIQNNNCELEKANSALREEVVLLQEKISMLQKDMLHSSELSQNKIQELETELEKYIAQETTENVELIKARRMIKHQEATTISLQQEHQLVQRELQACKAALSLAAKDQDELCSTLMRERQRSTDLQQEIVKLSQNCSSMREIEEQLNDAKKENAVLKEHSNRLLQLSTGFVDTRSSPRGDSPQKQHIPSNPNNQDLSAISEENSVIELKIKSLKQQQSHLQQELKETQSEISALRQKILDAKEERNNLREEHIQIQNECCKLQTELSEPNENRKRLNQQLAEARTECAHLTDELSKYRSELEQQQQVRHDFHIAMQERRVSSLVRERNGLDRGCFPQQLAASGASVVNQTYLYTPQSQSAGHASHFLAPFQSHPHSHPSTPRPRPRGLGVGVGDACLALLEQTAIKPSSAFPGALASHGSLQERFLELCIPAGSASSPPAAGPPAQSVPAAPVAEPVAPTPTSDDIVAAQRQTQFPLKARVGTQPQQISGQNDTQRELDKCREMLRVQFNLNSIYKKEVASLNNIVQSLTSGTQDANK</sequence>
<feature type="region of interest" description="Disordered" evidence="2">
    <location>
        <begin position="345"/>
        <end position="376"/>
    </location>
</feature>
<dbReference type="AlphaFoldDB" id="A0AAV7XVR0"/>
<organism evidence="3 4">
    <name type="scientific">Megalurothrips usitatus</name>
    <name type="common">bean blossom thrips</name>
    <dbReference type="NCBI Taxonomy" id="439358"/>
    <lineage>
        <taxon>Eukaryota</taxon>
        <taxon>Metazoa</taxon>
        <taxon>Ecdysozoa</taxon>
        <taxon>Arthropoda</taxon>
        <taxon>Hexapoda</taxon>
        <taxon>Insecta</taxon>
        <taxon>Pterygota</taxon>
        <taxon>Neoptera</taxon>
        <taxon>Paraneoptera</taxon>
        <taxon>Thysanoptera</taxon>
        <taxon>Terebrantia</taxon>
        <taxon>Thripoidea</taxon>
        <taxon>Thripidae</taxon>
        <taxon>Megalurothrips</taxon>
    </lineage>
</organism>
<protein>
    <submittedName>
        <fullName evidence="3">Uncharacterized protein</fullName>
    </submittedName>
</protein>
<accession>A0AAV7XVR0</accession>
<feature type="region of interest" description="Disordered" evidence="2">
    <location>
        <begin position="614"/>
        <end position="639"/>
    </location>
</feature>
<dbReference type="Gene3D" id="6.10.250.3110">
    <property type="match status" value="1"/>
</dbReference>
<evidence type="ECO:0000313" key="4">
    <source>
        <dbReference type="Proteomes" id="UP001075354"/>
    </source>
</evidence>
<dbReference type="Proteomes" id="UP001075354">
    <property type="component" value="Chromosome 2"/>
</dbReference>
<comment type="caution">
    <text evidence="3">The sequence shown here is derived from an EMBL/GenBank/DDBJ whole genome shotgun (WGS) entry which is preliminary data.</text>
</comment>
<evidence type="ECO:0000313" key="3">
    <source>
        <dbReference type="EMBL" id="KAJ1530649.1"/>
    </source>
</evidence>
<dbReference type="PANTHER" id="PTHR14240">
    <property type="entry name" value="RETINITIS PIGMENTOSA GTPASE REGULATOR-INTERACTING PROTEIN"/>
    <property type="match status" value="1"/>
</dbReference>
<evidence type="ECO:0000256" key="2">
    <source>
        <dbReference type="SAM" id="MobiDB-lite"/>
    </source>
</evidence>
<gene>
    <name evidence="3" type="ORF">ONE63_005521</name>
</gene>
<dbReference type="PANTHER" id="PTHR14240:SF5">
    <property type="entry name" value="RPGRIP1 C-TERMINAL DOMAIN-CONTAINING PROTEIN"/>
    <property type="match status" value="1"/>
</dbReference>
<feature type="coiled-coil region" evidence="1">
    <location>
        <begin position="293"/>
        <end position="344"/>
    </location>
</feature>
<feature type="coiled-coil region" evidence="1">
    <location>
        <begin position="191"/>
        <end position="243"/>
    </location>
</feature>
<keyword evidence="1" id="KW-0175">Coiled coil</keyword>
<feature type="coiled-coil region" evidence="1">
    <location>
        <begin position="87"/>
        <end position="114"/>
    </location>
</feature>
<name>A0AAV7XVR0_9NEOP</name>
<keyword evidence="4" id="KW-1185">Reference proteome</keyword>